<sequence>MSTAPKVRDSAVISALPHVLLPDAPTCCDVPHVLLSRRKGLPKFGHMSARNNPLPDEPVEFSVDLTGHEMTRRVHVMAALGADWDPAEAMRGEEEAYDMLYSGLDAEQQRLYDTLVSAGVLPRRGGGRASA</sequence>
<dbReference type="InterPro" id="IPR045649">
    <property type="entry name" value="DUF6400"/>
</dbReference>
<evidence type="ECO:0000313" key="2">
    <source>
        <dbReference type="Proteomes" id="UP001500893"/>
    </source>
</evidence>
<reference evidence="2" key="1">
    <citation type="journal article" date="2019" name="Int. J. Syst. Evol. Microbiol.">
        <title>The Global Catalogue of Microorganisms (GCM) 10K type strain sequencing project: providing services to taxonomists for standard genome sequencing and annotation.</title>
        <authorList>
            <consortium name="The Broad Institute Genomics Platform"/>
            <consortium name="The Broad Institute Genome Sequencing Center for Infectious Disease"/>
            <person name="Wu L."/>
            <person name="Ma J."/>
        </authorList>
    </citation>
    <scope>NUCLEOTIDE SEQUENCE [LARGE SCALE GENOMIC DNA]</scope>
    <source>
        <strain evidence="2">JCM 11574</strain>
    </source>
</reference>
<dbReference type="Proteomes" id="UP001500893">
    <property type="component" value="Unassembled WGS sequence"/>
</dbReference>
<protein>
    <submittedName>
        <fullName evidence="1">Uncharacterized protein</fullName>
    </submittedName>
</protein>
<dbReference type="EMBL" id="BAAAVM010000136">
    <property type="protein sequence ID" value="GAA2779276.1"/>
    <property type="molecule type" value="Genomic_DNA"/>
</dbReference>
<evidence type="ECO:0000313" key="1">
    <source>
        <dbReference type="EMBL" id="GAA2779276.1"/>
    </source>
</evidence>
<name>A0ABP6HKX1_9ACTN</name>
<dbReference type="Pfam" id="PF19938">
    <property type="entry name" value="DUF6400"/>
    <property type="match status" value="1"/>
</dbReference>
<comment type="caution">
    <text evidence="1">The sequence shown here is derived from an EMBL/GenBank/DDBJ whole genome shotgun (WGS) entry which is preliminary data.</text>
</comment>
<gene>
    <name evidence="1" type="ORF">GCM10010521_67860</name>
</gene>
<keyword evidence="2" id="KW-1185">Reference proteome</keyword>
<organism evidence="1 2">
    <name type="scientific">Streptomyces rameus</name>
    <dbReference type="NCBI Taxonomy" id="68261"/>
    <lineage>
        <taxon>Bacteria</taxon>
        <taxon>Bacillati</taxon>
        <taxon>Actinomycetota</taxon>
        <taxon>Actinomycetes</taxon>
        <taxon>Kitasatosporales</taxon>
        <taxon>Streptomycetaceae</taxon>
        <taxon>Streptomyces</taxon>
    </lineage>
</organism>
<accession>A0ABP6HKX1</accession>
<proteinExistence type="predicted"/>